<feature type="region of interest" description="Disordered" evidence="5">
    <location>
        <begin position="454"/>
        <end position="494"/>
    </location>
</feature>
<evidence type="ECO:0000313" key="9">
    <source>
        <dbReference type="EMBL" id="GAA2175117.1"/>
    </source>
</evidence>
<keyword evidence="6" id="KW-0812">Transmembrane</keyword>
<dbReference type="InterPro" id="IPR015919">
    <property type="entry name" value="Cadherin-like_sf"/>
</dbReference>
<evidence type="ECO:0000256" key="3">
    <source>
        <dbReference type="ARBA" id="ARBA00022729"/>
    </source>
</evidence>
<feature type="domain" description="Gram-positive cocci surface proteins LPxTG" evidence="8">
    <location>
        <begin position="490"/>
        <end position="524"/>
    </location>
</feature>
<proteinExistence type="predicted"/>
<sequence>MHRLLPTVLAAGALVLAGAVPAAAVSQTGGDASAEQLDLRTITRTIPIGGSGTVGRVAIDLVFQHVRETCAAPDVGSTSTAAYPLDIDYRLTSPSGTTVALITPGSGEMDAAGSTYSSVTPLSPPQVAVRLVSGDAAPVVGSTNAGAPESGTFTAAEPLDAFLGEPAAGDWVLTIADAFRFSPHCYASATLELGIAPTLATAPLATGVVGVPYAAALPSADPADAAIALAAGSTLPPGLTLAADGTLTGTPTASGTFAFSASASNADGTSAPVAFTVRIDAPPSLAGPATAPARIGEPFAYAPTLGAGSPAATVGAAGLPSWLSLDPATGALTGIPTGTAGDVVVTLTASNGVGPDVVLTTTITVAPGPLAGIVLTPAEATVATGDALAMTVSGVDASGNAVDVGGAVTLVSDGVGDVVDGLVVRLGSPGPRTVTATHAGGATDSSTITVVAAPPAPSAASTSAPAAPPPTPAATTPAATTPTAVPGASLPRTGADGGPTGAVVLAALAMLGAAVLLRRRSPRH</sequence>
<reference evidence="9 10" key="1">
    <citation type="journal article" date="2019" name="Int. J. Syst. Evol. Microbiol.">
        <title>The Global Catalogue of Microorganisms (GCM) 10K type strain sequencing project: providing services to taxonomists for standard genome sequencing and annotation.</title>
        <authorList>
            <consortium name="The Broad Institute Genomics Platform"/>
            <consortium name="The Broad Institute Genome Sequencing Center for Infectious Disease"/>
            <person name="Wu L."/>
            <person name="Ma J."/>
        </authorList>
    </citation>
    <scope>NUCLEOTIDE SEQUENCE [LARGE SCALE GENOMIC DNA]</scope>
    <source>
        <strain evidence="9 10">JCM 16026</strain>
    </source>
</reference>
<gene>
    <name evidence="9" type="ORF">GCM10009846_23710</name>
</gene>
<dbReference type="Pfam" id="PF05345">
    <property type="entry name" value="He_PIG"/>
    <property type="match status" value="2"/>
</dbReference>
<dbReference type="SUPFAM" id="SSF49313">
    <property type="entry name" value="Cadherin-like"/>
    <property type="match status" value="2"/>
</dbReference>
<feature type="compositionally biased region" description="Low complexity" evidence="5">
    <location>
        <begin position="454"/>
        <end position="465"/>
    </location>
</feature>
<dbReference type="NCBIfam" id="TIGR01167">
    <property type="entry name" value="LPXTG_anchor"/>
    <property type="match status" value="1"/>
</dbReference>
<dbReference type="InterPro" id="IPR008979">
    <property type="entry name" value="Galactose-bd-like_sf"/>
</dbReference>
<protein>
    <recommendedName>
        <fullName evidence="8">Gram-positive cocci surface proteins LPxTG domain-containing protein</fullName>
    </recommendedName>
</protein>
<keyword evidence="4" id="KW-0572">Peptidoglycan-anchor</keyword>
<evidence type="ECO:0000256" key="5">
    <source>
        <dbReference type="SAM" id="MobiDB-lite"/>
    </source>
</evidence>
<keyword evidence="10" id="KW-1185">Reference proteome</keyword>
<evidence type="ECO:0000256" key="4">
    <source>
        <dbReference type="ARBA" id="ARBA00023088"/>
    </source>
</evidence>
<evidence type="ECO:0000256" key="6">
    <source>
        <dbReference type="SAM" id="Phobius"/>
    </source>
</evidence>
<organism evidence="9 10">
    <name type="scientific">Agrococcus versicolor</name>
    <dbReference type="NCBI Taxonomy" id="501482"/>
    <lineage>
        <taxon>Bacteria</taxon>
        <taxon>Bacillati</taxon>
        <taxon>Actinomycetota</taxon>
        <taxon>Actinomycetes</taxon>
        <taxon>Micrococcales</taxon>
        <taxon>Microbacteriaceae</taxon>
        <taxon>Agrococcus</taxon>
    </lineage>
</organism>
<evidence type="ECO:0000313" key="10">
    <source>
        <dbReference type="Proteomes" id="UP001501599"/>
    </source>
</evidence>
<keyword evidence="6" id="KW-1133">Transmembrane helix</keyword>
<dbReference type="Gene3D" id="2.60.40.10">
    <property type="entry name" value="Immunoglobulins"/>
    <property type="match status" value="2"/>
</dbReference>
<keyword evidence="2" id="KW-0964">Secreted</keyword>
<feature type="compositionally biased region" description="Low complexity" evidence="5">
    <location>
        <begin position="473"/>
        <end position="486"/>
    </location>
</feature>
<feature type="chain" id="PRO_5046966070" description="Gram-positive cocci surface proteins LPxTG domain-containing protein" evidence="7">
    <location>
        <begin position="25"/>
        <end position="524"/>
    </location>
</feature>
<keyword evidence="1" id="KW-0134">Cell wall</keyword>
<dbReference type="InterPro" id="IPR019931">
    <property type="entry name" value="LPXTG_anchor"/>
</dbReference>
<evidence type="ECO:0000259" key="8">
    <source>
        <dbReference type="PROSITE" id="PS50847"/>
    </source>
</evidence>
<feature type="transmembrane region" description="Helical" evidence="6">
    <location>
        <begin position="498"/>
        <end position="517"/>
    </location>
</feature>
<evidence type="ECO:0000256" key="1">
    <source>
        <dbReference type="ARBA" id="ARBA00022512"/>
    </source>
</evidence>
<dbReference type="Proteomes" id="UP001501599">
    <property type="component" value="Unassembled WGS sequence"/>
</dbReference>
<dbReference type="SUPFAM" id="SSF49785">
    <property type="entry name" value="Galactose-binding domain-like"/>
    <property type="match status" value="1"/>
</dbReference>
<evidence type="ECO:0000256" key="7">
    <source>
        <dbReference type="SAM" id="SignalP"/>
    </source>
</evidence>
<feature type="signal peptide" evidence="7">
    <location>
        <begin position="1"/>
        <end position="24"/>
    </location>
</feature>
<evidence type="ECO:0000256" key="2">
    <source>
        <dbReference type="ARBA" id="ARBA00022525"/>
    </source>
</evidence>
<dbReference type="RefSeq" id="WP_344343858.1">
    <property type="nucleotide sequence ID" value="NZ_BAAAQT010000006.1"/>
</dbReference>
<keyword evidence="6" id="KW-0472">Membrane</keyword>
<dbReference type="InterPro" id="IPR013783">
    <property type="entry name" value="Ig-like_fold"/>
</dbReference>
<keyword evidence="3 7" id="KW-0732">Signal</keyword>
<name>A0ABN3AUP9_9MICO</name>
<dbReference type="EMBL" id="BAAAQT010000006">
    <property type="protein sequence ID" value="GAA2175117.1"/>
    <property type="molecule type" value="Genomic_DNA"/>
</dbReference>
<dbReference type="Gene3D" id="2.60.120.260">
    <property type="entry name" value="Galactose-binding domain-like"/>
    <property type="match status" value="1"/>
</dbReference>
<comment type="caution">
    <text evidence="9">The sequence shown here is derived from an EMBL/GenBank/DDBJ whole genome shotgun (WGS) entry which is preliminary data.</text>
</comment>
<dbReference type="PROSITE" id="PS50847">
    <property type="entry name" value="GRAM_POS_ANCHORING"/>
    <property type="match status" value="1"/>
</dbReference>
<accession>A0ABN3AUP9</accession>